<proteinExistence type="predicted"/>
<dbReference type="Proteomes" id="UP000230189">
    <property type="component" value="Segment"/>
</dbReference>
<evidence type="ECO:0000313" key="2">
    <source>
        <dbReference type="Proteomes" id="UP000230189"/>
    </source>
</evidence>
<name>A0A0K1Y8K3_9CAUD</name>
<reference evidence="1 2" key="1">
    <citation type="submission" date="2015-06" db="EMBL/GenBank/DDBJ databases">
        <authorList>
            <person name="Bond A.M."/>
            <person name="Lara A."/>
            <person name="Barnett S.E."/>
            <person name="Bhuiyan S."/>
            <person name="Layton S.R."/>
            <person name="Donegan-Quick R."/>
            <person name="Benjamin R.C."/>
            <person name="Hughes L.E."/>
            <person name="Bradley K.W."/>
            <person name="Asai D.J."/>
            <person name="Bowman C.A."/>
            <person name="Russell D.A."/>
            <person name="Pope W.H."/>
            <person name="Jacobs-Sera D."/>
            <person name="Hendrix R.W."/>
            <person name="Hatfull G.F."/>
        </authorList>
    </citation>
    <scope>NUCLEOTIDE SEQUENCE [LARGE SCALE GENOMIC DNA]</scope>
</reference>
<keyword evidence="2" id="KW-1185">Reference proteome</keyword>
<organism evidence="1 2">
    <name type="scientific">Streptomyces phage Aaronocolus</name>
    <dbReference type="NCBI Taxonomy" id="1690426"/>
    <lineage>
        <taxon>Viruses</taxon>
        <taxon>Duplodnaviria</taxon>
        <taxon>Heunggongvirae</taxon>
        <taxon>Uroviricota</taxon>
        <taxon>Caudoviricetes</taxon>
        <taxon>Arquatrovirinae</taxon>
        <taxon>Likavirus</taxon>
        <taxon>Likavirus aaronocolus</taxon>
    </lineage>
</organism>
<gene>
    <name evidence="1" type="ORF">SEA_AARONOCOLUS_44</name>
</gene>
<evidence type="ECO:0000313" key="1">
    <source>
        <dbReference type="EMBL" id="AKY03426.1"/>
    </source>
</evidence>
<dbReference type="EMBL" id="KT124227">
    <property type="protein sequence ID" value="AKY03426.1"/>
    <property type="molecule type" value="Genomic_DNA"/>
</dbReference>
<protein>
    <submittedName>
        <fullName evidence="1">Uncharacterized protein</fullName>
    </submittedName>
</protein>
<sequence length="118" mass="13127">MKIIDIETEYDSAEQAVADWSLVSGDPNDPTVYDTALFKAARKMVREYGNGTVHYDDLVQDGYIILALKSQAMRRAYAEGGEGLLVTAIHQKLVDSVKTEVSRGNKKADLDNYLEGRQ</sequence>
<accession>A0A0K1Y8K3</accession>